<evidence type="ECO:0000256" key="2">
    <source>
        <dbReference type="ARBA" id="ARBA00022679"/>
    </source>
</evidence>
<dbReference type="GO" id="GO:0008194">
    <property type="term" value="F:UDP-glycosyltransferase activity"/>
    <property type="evidence" value="ECO:0007669"/>
    <property type="project" value="InterPro"/>
</dbReference>
<reference evidence="4 5" key="1">
    <citation type="submission" date="2019-06" db="EMBL/GenBank/DDBJ databases">
        <title>A chromosomal-level reference genome of Carpinus fangiana (Coryloideae, Betulaceae).</title>
        <authorList>
            <person name="Yang X."/>
            <person name="Wang Z."/>
            <person name="Zhang L."/>
            <person name="Hao G."/>
            <person name="Liu J."/>
            <person name="Yang Y."/>
        </authorList>
    </citation>
    <scope>NUCLEOTIDE SEQUENCE [LARGE SCALE GENOMIC DNA]</scope>
    <source>
        <strain evidence="4">Cfa_2016G</strain>
        <tissue evidence="4">Leaf</tissue>
    </source>
</reference>
<name>A0A660KQR6_9ROSI</name>
<evidence type="ECO:0000313" key="5">
    <source>
        <dbReference type="Proteomes" id="UP000327013"/>
    </source>
</evidence>
<dbReference type="EMBL" id="CM017324">
    <property type="protein sequence ID" value="KAE8038762.1"/>
    <property type="molecule type" value="Genomic_DNA"/>
</dbReference>
<keyword evidence="5" id="KW-1185">Reference proteome</keyword>
<dbReference type="PANTHER" id="PTHR48044">
    <property type="entry name" value="GLYCOSYLTRANSFERASE"/>
    <property type="match status" value="1"/>
</dbReference>
<keyword evidence="3" id="KW-0328">Glycosyltransferase</keyword>
<dbReference type="PROSITE" id="PS00375">
    <property type="entry name" value="UDPGT"/>
    <property type="match status" value="1"/>
</dbReference>
<accession>A0A660KQR6</accession>
<evidence type="ECO:0008006" key="6">
    <source>
        <dbReference type="Google" id="ProtNLM"/>
    </source>
</evidence>
<keyword evidence="2 3" id="KW-0808">Transferase</keyword>
<proteinExistence type="inferred from homology"/>
<sequence>MAHGLQLSMVEGRGMVVEGWAPQTKILEHPSIGGFVSHCGWSSVMESMKFGVPIIAVPVHLDQPLNARLVEEVGVGVEVKRDMNGNLKGKRWQR</sequence>
<dbReference type="InterPro" id="IPR035595">
    <property type="entry name" value="UDP_glycos_trans_CS"/>
</dbReference>
<dbReference type="OrthoDB" id="1739857at2759"/>
<evidence type="ECO:0000313" key="4">
    <source>
        <dbReference type="EMBL" id="KAE8038762.1"/>
    </source>
</evidence>
<comment type="similarity">
    <text evidence="1 3">Belongs to the UDP-glycosyltransferase family.</text>
</comment>
<evidence type="ECO:0000256" key="1">
    <source>
        <dbReference type="ARBA" id="ARBA00009995"/>
    </source>
</evidence>
<dbReference type="GO" id="GO:1901137">
    <property type="term" value="P:carbohydrate derivative biosynthetic process"/>
    <property type="evidence" value="ECO:0007669"/>
    <property type="project" value="UniProtKB-ARBA"/>
</dbReference>
<protein>
    <recommendedName>
        <fullName evidence="6">UDP-glycosyltransferases domain-containing protein</fullName>
    </recommendedName>
</protein>
<dbReference type="Pfam" id="PF00201">
    <property type="entry name" value="UDPGT"/>
    <property type="match status" value="1"/>
</dbReference>
<dbReference type="PANTHER" id="PTHR48044:SF29">
    <property type="entry name" value="GLYCOSYLTRANSFERASE"/>
    <property type="match status" value="1"/>
</dbReference>
<dbReference type="Proteomes" id="UP000327013">
    <property type="component" value="Chromosome 4"/>
</dbReference>
<dbReference type="Gene3D" id="3.40.50.2000">
    <property type="entry name" value="Glycogen Phosphorylase B"/>
    <property type="match status" value="1"/>
</dbReference>
<dbReference type="SUPFAM" id="SSF53756">
    <property type="entry name" value="UDP-Glycosyltransferase/glycogen phosphorylase"/>
    <property type="match status" value="1"/>
</dbReference>
<dbReference type="AlphaFoldDB" id="A0A660KQR6"/>
<evidence type="ECO:0000256" key="3">
    <source>
        <dbReference type="RuleBase" id="RU003718"/>
    </source>
</evidence>
<organism evidence="4 5">
    <name type="scientific">Carpinus fangiana</name>
    <dbReference type="NCBI Taxonomy" id="176857"/>
    <lineage>
        <taxon>Eukaryota</taxon>
        <taxon>Viridiplantae</taxon>
        <taxon>Streptophyta</taxon>
        <taxon>Embryophyta</taxon>
        <taxon>Tracheophyta</taxon>
        <taxon>Spermatophyta</taxon>
        <taxon>Magnoliopsida</taxon>
        <taxon>eudicotyledons</taxon>
        <taxon>Gunneridae</taxon>
        <taxon>Pentapetalae</taxon>
        <taxon>rosids</taxon>
        <taxon>fabids</taxon>
        <taxon>Fagales</taxon>
        <taxon>Betulaceae</taxon>
        <taxon>Carpinus</taxon>
    </lineage>
</organism>
<dbReference type="InterPro" id="IPR002213">
    <property type="entry name" value="UDP_glucos_trans"/>
</dbReference>
<gene>
    <name evidence="4" type="ORF">FH972_011238</name>
</gene>